<dbReference type="InterPro" id="IPR001015">
    <property type="entry name" value="Ferrochelatase"/>
</dbReference>
<comment type="subcellular location">
    <subcellularLocation>
        <location evidence="9 10">Cytoplasm</location>
    </subcellularLocation>
</comment>
<evidence type="ECO:0000256" key="9">
    <source>
        <dbReference type="HAMAP-Rule" id="MF_00323"/>
    </source>
</evidence>
<dbReference type="UniPathway" id="UPA00252">
    <property type="reaction ID" value="UER00325"/>
</dbReference>
<organism evidence="11 12">
    <name type="scientific">Sutterella seckii</name>
    <dbReference type="NCBI Taxonomy" id="1944635"/>
    <lineage>
        <taxon>Bacteria</taxon>
        <taxon>Pseudomonadati</taxon>
        <taxon>Pseudomonadota</taxon>
        <taxon>Betaproteobacteria</taxon>
        <taxon>Burkholderiales</taxon>
        <taxon>Sutterellaceae</taxon>
        <taxon>Sutterella</taxon>
    </lineage>
</organism>
<name>A0A6I1ERC0_9BURK</name>
<evidence type="ECO:0000256" key="10">
    <source>
        <dbReference type="RuleBase" id="RU000607"/>
    </source>
</evidence>
<dbReference type="Proteomes" id="UP000430564">
    <property type="component" value="Unassembled WGS sequence"/>
</dbReference>
<keyword evidence="6 9" id="KW-0456">Lyase</keyword>
<dbReference type="PROSITE" id="PS00534">
    <property type="entry name" value="FERROCHELATASE"/>
    <property type="match status" value="1"/>
</dbReference>
<dbReference type="PANTHER" id="PTHR11108:SF1">
    <property type="entry name" value="FERROCHELATASE, MITOCHONDRIAL"/>
    <property type="match status" value="1"/>
</dbReference>
<comment type="catalytic activity">
    <reaction evidence="9 10">
        <text>heme b + 2 H(+) = protoporphyrin IX + Fe(2+)</text>
        <dbReference type="Rhea" id="RHEA:22584"/>
        <dbReference type="ChEBI" id="CHEBI:15378"/>
        <dbReference type="ChEBI" id="CHEBI:29033"/>
        <dbReference type="ChEBI" id="CHEBI:57306"/>
        <dbReference type="ChEBI" id="CHEBI:60344"/>
        <dbReference type="EC" id="4.98.1.1"/>
    </reaction>
</comment>
<keyword evidence="7 9" id="KW-0627">Porphyrin biosynthesis</keyword>
<evidence type="ECO:0000256" key="7">
    <source>
        <dbReference type="ARBA" id="ARBA00023244"/>
    </source>
</evidence>
<dbReference type="FunFam" id="3.40.50.1400:FF:000002">
    <property type="entry name" value="Ferrochelatase"/>
    <property type="match status" value="1"/>
</dbReference>
<dbReference type="GO" id="GO:0004325">
    <property type="term" value="F:ferrochelatase activity"/>
    <property type="evidence" value="ECO:0007669"/>
    <property type="project" value="UniProtKB-UniRule"/>
</dbReference>
<keyword evidence="5 9" id="KW-0350">Heme biosynthesis</keyword>
<evidence type="ECO:0000256" key="4">
    <source>
        <dbReference type="ARBA" id="ARBA00023004"/>
    </source>
</evidence>
<evidence type="ECO:0000256" key="1">
    <source>
        <dbReference type="ARBA" id="ARBA00007718"/>
    </source>
</evidence>
<dbReference type="Gene3D" id="3.40.50.1400">
    <property type="match status" value="2"/>
</dbReference>
<reference evidence="11 12" key="1">
    <citation type="submission" date="2019-10" db="EMBL/GenBank/DDBJ databases">
        <title>Genome diversity of Sutterella seckii.</title>
        <authorList>
            <person name="Chaplin A.V."/>
            <person name="Sokolova S.R."/>
            <person name="Mosin K.A."/>
            <person name="Ivanova E.L."/>
            <person name="Kochetkova T.O."/>
            <person name="Goltsov A.Y."/>
            <person name="Trofimov D.Y."/>
            <person name="Efimov B.A."/>
        </authorList>
    </citation>
    <scope>NUCLEOTIDE SEQUENCE [LARGE SCALE GENOMIC DNA]</scope>
    <source>
        <strain evidence="11 12">ASD393</strain>
    </source>
</reference>
<dbReference type="SUPFAM" id="SSF53800">
    <property type="entry name" value="Chelatase"/>
    <property type="match status" value="1"/>
</dbReference>
<keyword evidence="3 9" id="KW-0479">Metal-binding</keyword>
<keyword evidence="2 9" id="KW-0963">Cytoplasm</keyword>
<gene>
    <name evidence="9" type="primary">hemH</name>
    <name evidence="11" type="ORF">GBM95_01060</name>
</gene>
<evidence type="ECO:0000256" key="3">
    <source>
        <dbReference type="ARBA" id="ARBA00022723"/>
    </source>
</evidence>
<keyword evidence="4 9" id="KW-0408">Iron</keyword>
<dbReference type="CDD" id="cd00419">
    <property type="entry name" value="Ferrochelatase_C"/>
    <property type="match status" value="1"/>
</dbReference>
<feature type="binding site" evidence="9">
    <location>
        <position position="288"/>
    </location>
    <ligand>
        <name>Fe(2+)</name>
        <dbReference type="ChEBI" id="CHEBI:29033"/>
    </ligand>
</feature>
<evidence type="ECO:0000313" key="11">
    <source>
        <dbReference type="EMBL" id="KAB7663122.1"/>
    </source>
</evidence>
<dbReference type="EC" id="4.98.1.1" evidence="9 10"/>
<sequence>MEDSVLTSQRPKTALLLINTGSPEAPEAGAVREYLAEFLSDSRVIELPKWKWWPILHGIILRVRPAKSAKRYQGVWTEEGSPLIVHTKKTARKLQQRLGDGVRVVWAMRYGKPAVEDCVRRLVEKEGIERILVMPLFAQYAAQTSAACLDEVFETALSMRNVPALRTVREYHLEPDYIEALALHIERFWEKAGRPMDAGGRLLMSFHGIPARSTALGDVYEAQCHETAAALAARLNLRGNEWAVSFQSRFGRDEWLQPYTLPFVEKLAREGLPRIDVVCPGFAADCLETIEEIGDELRSAYLRANPNGVFHYIPALNESDEAVEAYAAIARRELSGWI</sequence>
<evidence type="ECO:0000313" key="12">
    <source>
        <dbReference type="Proteomes" id="UP000430564"/>
    </source>
</evidence>
<dbReference type="NCBIfam" id="TIGR00109">
    <property type="entry name" value="hemH"/>
    <property type="match status" value="1"/>
</dbReference>
<dbReference type="PANTHER" id="PTHR11108">
    <property type="entry name" value="FERROCHELATASE"/>
    <property type="match status" value="1"/>
</dbReference>
<comment type="function">
    <text evidence="9 10">Catalyzes the ferrous insertion into protoporphyrin IX.</text>
</comment>
<dbReference type="InterPro" id="IPR033659">
    <property type="entry name" value="Ferrochelatase_N"/>
</dbReference>
<dbReference type="Pfam" id="PF00762">
    <property type="entry name" value="Ferrochelatase"/>
    <property type="match status" value="1"/>
</dbReference>
<dbReference type="GO" id="GO:0006783">
    <property type="term" value="P:heme biosynthetic process"/>
    <property type="evidence" value="ECO:0007669"/>
    <property type="project" value="UniProtKB-UniRule"/>
</dbReference>
<accession>A0A6I1ERC0</accession>
<comment type="similarity">
    <text evidence="1 9 10">Belongs to the ferrochelatase family.</text>
</comment>
<dbReference type="InterPro" id="IPR019772">
    <property type="entry name" value="Ferrochelatase_AS"/>
</dbReference>
<comment type="caution">
    <text evidence="11">The sequence shown here is derived from an EMBL/GenBank/DDBJ whole genome shotgun (WGS) entry which is preliminary data.</text>
</comment>
<feature type="binding site" evidence="9">
    <location>
        <position position="207"/>
    </location>
    <ligand>
        <name>Fe(2+)</name>
        <dbReference type="ChEBI" id="CHEBI:29033"/>
    </ligand>
</feature>
<evidence type="ECO:0000256" key="2">
    <source>
        <dbReference type="ARBA" id="ARBA00022490"/>
    </source>
</evidence>
<comment type="pathway">
    <text evidence="9 10">Porphyrin-containing compound metabolism; protoheme biosynthesis; protoheme from protoporphyrin-IX: step 1/1.</text>
</comment>
<dbReference type="GO" id="GO:0005737">
    <property type="term" value="C:cytoplasm"/>
    <property type="evidence" value="ECO:0007669"/>
    <property type="project" value="UniProtKB-SubCell"/>
</dbReference>
<dbReference type="CDD" id="cd03411">
    <property type="entry name" value="Ferrochelatase_N"/>
    <property type="match status" value="1"/>
</dbReference>
<evidence type="ECO:0000256" key="6">
    <source>
        <dbReference type="ARBA" id="ARBA00023239"/>
    </source>
</evidence>
<evidence type="ECO:0000256" key="5">
    <source>
        <dbReference type="ARBA" id="ARBA00023133"/>
    </source>
</evidence>
<evidence type="ECO:0000256" key="8">
    <source>
        <dbReference type="ARBA" id="ARBA00024536"/>
    </source>
</evidence>
<dbReference type="HAMAP" id="MF_00323">
    <property type="entry name" value="Ferrochelatase"/>
    <property type="match status" value="1"/>
</dbReference>
<dbReference type="AlphaFoldDB" id="A0A6I1ERC0"/>
<comment type="catalytic activity">
    <reaction evidence="8">
        <text>Fe-coproporphyrin III + 2 H(+) = coproporphyrin III + Fe(2+)</text>
        <dbReference type="Rhea" id="RHEA:49572"/>
        <dbReference type="ChEBI" id="CHEBI:15378"/>
        <dbReference type="ChEBI" id="CHEBI:29033"/>
        <dbReference type="ChEBI" id="CHEBI:68438"/>
        <dbReference type="ChEBI" id="CHEBI:131725"/>
        <dbReference type="EC" id="4.99.1.9"/>
    </reaction>
    <physiologicalReaction direction="right-to-left" evidence="8">
        <dbReference type="Rhea" id="RHEA:49574"/>
    </physiologicalReaction>
</comment>
<dbReference type="GO" id="GO:0046872">
    <property type="term" value="F:metal ion binding"/>
    <property type="evidence" value="ECO:0007669"/>
    <property type="project" value="UniProtKB-KW"/>
</dbReference>
<dbReference type="OrthoDB" id="9809741at2"/>
<dbReference type="RefSeq" id="WP_152157393.1">
    <property type="nucleotide sequence ID" value="NZ_WEHX01000002.1"/>
</dbReference>
<protein>
    <recommendedName>
        <fullName evidence="9 10">Ferrochelatase</fullName>
        <ecNumber evidence="9 10">4.98.1.1</ecNumber>
    </recommendedName>
    <alternativeName>
        <fullName evidence="9">Heme synthase</fullName>
    </alternativeName>
    <alternativeName>
        <fullName evidence="9">Protoheme ferro-lyase</fullName>
    </alternativeName>
</protein>
<proteinExistence type="inferred from homology"/>
<dbReference type="EMBL" id="WEHX01000002">
    <property type="protein sequence ID" value="KAB7663122.1"/>
    <property type="molecule type" value="Genomic_DNA"/>
</dbReference>
<dbReference type="InterPro" id="IPR033644">
    <property type="entry name" value="Ferrochelatase_C"/>
</dbReference>